<dbReference type="InterPro" id="IPR028098">
    <property type="entry name" value="Glyco_trans_4-like_N"/>
</dbReference>
<reference evidence="3" key="2">
    <citation type="journal article" date="2018" name="Nature">
        <title>A major lineage of non-tailed dsDNA viruses as unrecognized killers of marine bacteria.</title>
        <authorList>
            <person name="Kauffman K.M."/>
            <person name="Hussain F.A."/>
            <person name="Yang J."/>
            <person name="Arevalo P."/>
            <person name="Brown J.M."/>
            <person name="Chang W.K."/>
            <person name="VanInsberghe D."/>
            <person name="Elsherbini J."/>
            <person name="Sharma R.S."/>
            <person name="Cutler M.B."/>
            <person name="Kelly L."/>
            <person name="Polz M.F."/>
        </authorList>
    </citation>
    <scope>NUCLEOTIDE SEQUENCE</scope>
    <source>
        <strain evidence="3">10N.222.46.E12</strain>
    </source>
</reference>
<dbReference type="PANTHER" id="PTHR45947">
    <property type="entry name" value="SULFOQUINOVOSYL TRANSFERASE SQD2"/>
    <property type="match status" value="1"/>
</dbReference>
<dbReference type="AlphaFoldDB" id="A0A7Z1MHA3"/>
<comment type="caution">
    <text evidence="3">The sequence shown here is derived from an EMBL/GenBank/DDBJ whole genome shotgun (WGS) entry which is preliminary data.</text>
</comment>
<dbReference type="GO" id="GO:0016757">
    <property type="term" value="F:glycosyltransferase activity"/>
    <property type="evidence" value="ECO:0007669"/>
    <property type="project" value="InterPro"/>
</dbReference>
<dbReference type="CDD" id="cd03801">
    <property type="entry name" value="GT4_PimA-like"/>
    <property type="match status" value="1"/>
</dbReference>
<dbReference type="Gene3D" id="3.40.50.2000">
    <property type="entry name" value="Glycogen Phosphorylase B"/>
    <property type="match status" value="2"/>
</dbReference>
<dbReference type="SUPFAM" id="SSF53756">
    <property type="entry name" value="UDP-Glycosyltransferase/glycogen phosphorylase"/>
    <property type="match status" value="1"/>
</dbReference>
<dbReference type="Pfam" id="PF13439">
    <property type="entry name" value="Glyco_transf_4"/>
    <property type="match status" value="1"/>
</dbReference>
<evidence type="ECO:0000313" key="3">
    <source>
        <dbReference type="EMBL" id="PMP27298.1"/>
    </source>
</evidence>
<feature type="domain" description="Glycosyl transferase family 1" evidence="1">
    <location>
        <begin position="223"/>
        <end position="363"/>
    </location>
</feature>
<dbReference type="InterPro" id="IPR001296">
    <property type="entry name" value="Glyco_trans_1"/>
</dbReference>
<dbReference type="EMBL" id="MDBS01000038">
    <property type="protein sequence ID" value="PMP27298.1"/>
    <property type="molecule type" value="Genomic_DNA"/>
</dbReference>
<proteinExistence type="predicted"/>
<evidence type="ECO:0000259" key="2">
    <source>
        <dbReference type="Pfam" id="PF13439"/>
    </source>
</evidence>
<name>A0A7Z1MHA3_9VIBR</name>
<feature type="domain" description="Glycosyltransferase subfamily 4-like N-terminal" evidence="2">
    <location>
        <begin position="42"/>
        <end position="184"/>
    </location>
</feature>
<sequence length="385" mass="43114">MSTIKPSHTVLTHLTSDQEQLALDPNKIKSNEIWLLIDSQTFGGIETHVIELALGLIEHQKQVRVVLLTKFTQEPPIIQRLTQLQIPFCNLCDLAPNGSNVLSQIRQAVDQHRPCLIHAHGYKASIMSKVTKLSLVKPNKLYQVSTYHAGETPTGKVWLYDFLDRYSGFISNHSLVVSDKIKDKIPSQTTLLNNFISIPESPSSLFASGFVKDVKEDTTTIYDIGFVGRLSHEKAADRFVTLANSHPSHRFHIFGDGPERQILENNPSTNLTFHGHQSCMDYAWQIIDVLVIPSRYEGLPMAALEAMVRGIPVIAAAVGNLPQLIEHQTSGYIAKNETELNTCLENWLRLSLKGKTAMSHKARNTIVERYSPQAVIPQILDCYDC</sequence>
<dbReference type="Pfam" id="PF00534">
    <property type="entry name" value="Glycos_transf_1"/>
    <property type="match status" value="1"/>
</dbReference>
<dbReference type="InterPro" id="IPR050194">
    <property type="entry name" value="Glycosyltransferase_grp1"/>
</dbReference>
<protein>
    <submittedName>
        <fullName evidence="3">Glycosyl transferase family 1</fullName>
    </submittedName>
</protein>
<evidence type="ECO:0000259" key="1">
    <source>
        <dbReference type="Pfam" id="PF00534"/>
    </source>
</evidence>
<dbReference type="RefSeq" id="WP_016793296.1">
    <property type="nucleotide sequence ID" value="NZ_CP170046.1"/>
</dbReference>
<reference evidence="3" key="1">
    <citation type="submission" date="2016-07" db="EMBL/GenBank/DDBJ databases">
        <authorList>
            <person name="Kauffman K."/>
            <person name="Arevalo P."/>
            <person name="Polz M.F."/>
        </authorList>
    </citation>
    <scope>NUCLEOTIDE SEQUENCE</scope>
    <source>
        <strain evidence="3">10N.222.46.E12</strain>
    </source>
</reference>
<accession>A0A7Z1MHA3</accession>
<organism evidence="3">
    <name type="scientific">Vibrio cyclitrophicus</name>
    <dbReference type="NCBI Taxonomy" id="47951"/>
    <lineage>
        <taxon>Bacteria</taxon>
        <taxon>Pseudomonadati</taxon>
        <taxon>Pseudomonadota</taxon>
        <taxon>Gammaproteobacteria</taxon>
        <taxon>Vibrionales</taxon>
        <taxon>Vibrionaceae</taxon>
        <taxon>Vibrio</taxon>
    </lineage>
</organism>
<gene>
    <name evidence="3" type="ORF">BCS90_22420</name>
</gene>
<dbReference type="PANTHER" id="PTHR45947:SF3">
    <property type="entry name" value="SULFOQUINOVOSYL TRANSFERASE SQD2"/>
    <property type="match status" value="1"/>
</dbReference>
<keyword evidence="3" id="KW-0808">Transferase</keyword>